<dbReference type="SMART" id="SM00155">
    <property type="entry name" value="PLDc"/>
    <property type="match status" value="2"/>
</dbReference>
<comment type="caution">
    <text evidence="2">The sequence shown here is derived from an EMBL/GenBank/DDBJ whole genome shotgun (WGS) entry which is preliminary data.</text>
</comment>
<dbReference type="InterPro" id="IPR025202">
    <property type="entry name" value="PLD-like_dom"/>
</dbReference>
<dbReference type="CDD" id="cd09110">
    <property type="entry name" value="PLDc_CLS_1"/>
    <property type="match status" value="1"/>
</dbReference>
<dbReference type="Proteomes" id="UP000765802">
    <property type="component" value="Unassembled WGS sequence"/>
</dbReference>
<gene>
    <name evidence="2" type="ORF">BC349_04670</name>
</gene>
<evidence type="ECO:0000313" key="3">
    <source>
        <dbReference type="Proteomes" id="UP000765802"/>
    </source>
</evidence>
<dbReference type="InterPro" id="IPR001736">
    <property type="entry name" value="PLipase_D/transphosphatidylase"/>
</dbReference>
<dbReference type="PROSITE" id="PS50035">
    <property type="entry name" value="PLD"/>
    <property type="match status" value="1"/>
</dbReference>
<keyword evidence="3" id="KW-1185">Reference proteome</keyword>
<evidence type="ECO:0000259" key="1">
    <source>
        <dbReference type="PROSITE" id="PS50035"/>
    </source>
</evidence>
<accession>A0ABR7M5F6</accession>
<dbReference type="Pfam" id="PF13091">
    <property type="entry name" value="PLDc_2"/>
    <property type="match status" value="2"/>
</dbReference>
<organism evidence="2 3">
    <name type="scientific">Flavihumibacter stibioxidans</name>
    <dbReference type="NCBI Taxonomy" id="1834163"/>
    <lineage>
        <taxon>Bacteria</taxon>
        <taxon>Pseudomonadati</taxon>
        <taxon>Bacteroidota</taxon>
        <taxon>Chitinophagia</taxon>
        <taxon>Chitinophagales</taxon>
        <taxon>Chitinophagaceae</taxon>
        <taxon>Flavihumibacter</taxon>
    </lineage>
</organism>
<proteinExistence type="predicted"/>
<protein>
    <submittedName>
        <fullName evidence="2">Phospholipase</fullName>
    </submittedName>
</protein>
<sequence>MAGTFPTEGYFIHNRVQLIRGGKQYFDSLVNLINGAKSSIHLQMYIVDDDETGMNIIGALMNAAGRGVQVFMLLDGYASQVLSRKVVKQIIDSGIRFRWFEPLFRSPYFYFGRRLHHKVIVVDACRSLVGGVNISDRYNDTPGSDAWLDWAVLAEGEVAGRLFLICQDLWNKSGWGKKKTEKYKLQPALTEPPENSCLVRVRRQDWVRRRIEISASYLEMMENAREEILMMSSYFLPGRQLRRSMAAASKRGVRIRMIAAGKSDVMLAKNAERYLYRWLLKNRVELYEYQASILHGKISCADGKWATVGSFNINFISAYASIELNLDVLDDDFSCTVQNELEEIISHHCIPITEQEWSQHYNLFQRAWQKFSYDLIRLIFFLFTFYFKQRR</sequence>
<dbReference type="PANTHER" id="PTHR21248:SF23">
    <property type="entry name" value="CARDIOLIPIN SYNTHASE B"/>
    <property type="match status" value="1"/>
</dbReference>
<dbReference type="Gene3D" id="3.30.870.10">
    <property type="entry name" value="Endonuclease Chain A"/>
    <property type="match status" value="2"/>
</dbReference>
<dbReference type="SUPFAM" id="SSF56024">
    <property type="entry name" value="Phospholipase D/nuclease"/>
    <property type="match status" value="2"/>
</dbReference>
<feature type="domain" description="PLD phosphodiesterase" evidence="1">
    <location>
        <begin position="111"/>
        <end position="138"/>
    </location>
</feature>
<name>A0ABR7M5F6_9BACT</name>
<dbReference type="PANTHER" id="PTHR21248">
    <property type="entry name" value="CARDIOLIPIN SYNTHASE"/>
    <property type="match status" value="1"/>
</dbReference>
<dbReference type="EMBL" id="MBUA01000001">
    <property type="protein sequence ID" value="MBC6490245.1"/>
    <property type="molecule type" value="Genomic_DNA"/>
</dbReference>
<reference evidence="2 3" key="1">
    <citation type="submission" date="2016-07" db="EMBL/GenBank/DDBJ databases">
        <title>Genome analysis of Flavihumibacter stibioxidans YS-17.</title>
        <authorList>
            <person name="Shi K."/>
            <person name="Han Y."/>
            <person name="Wang G."/>
        </authorList>
    </citation>
    <scope>NUCLEOTIDE SEQUENCE [LARGE SCALE GENOMIC DNA]</scope>
    <source>
        <strain evidence="2 3">YS-17</strain>
    </source>
</reference>
<evidence type="ECO:0000313" key="2">
    <source>
        <dbReference type="EMBL" id="MBC6490245.1"/>
    </source>
</evidence>